<dbReference type="InterPro" id="IPR004843">
    <property type="entry name" value="Calcineurin-like_PHP"/>
</dbReference>
<dbReference type="SUPFAM" id="SSF56300">
    <property type="entry name" value="Metallo-dependent phosphatases"/>
    <property type="match status" value="1"/>
</dbReference>
<accession>A0ABW5WKT5</accession>
<comment type="caution">
    <text evidence="4">The sequence shown here is derived from an EMBL/GenBank/DDBJ whole genome shotgun (WGS) entry which is preliminary data.</text>
</comment>
<organism evidence="4 5">
    <name type="scientific">Lacinutrix iliipiscaria</name>
    <dbReference type="NCBI Taxonomy" id="1230532"/>
    <lineage>
        <taxon>Bacteria</taxon>
        <taxon>Pseudomonadati</taxon>
        <taxon>Bacteroidota</taxon>
        <taxon>Flavobacteriia</taxon>
        <taxon>Flavobacteriales</taxon>
        <taxon>Flavobacteriaceae</taxon>
        <taxon>Lacinutrix</taxon>
    </lineage>
</organism>
<evidence type="ECO:0000259" key="3">
    <source>
        <dbReference type="Pfam" id="PF00149"/>
    </source>
</evidence>
<dbReference type="PANTHER" id="PTHR10161:SF14">
    <property type="entry name" value="TARTRATE-RESISTANT ACID PHOSPHATASE TYPE 5"/>
    <property type="match status" value="1"/>
</dbReference>
<evidence type="ECO:0000256" key="1">
    <source>
        <dbReference type="ARBA" id="ARBA00022729"/>
    </source>
</evidence>
<reference evidence="5" key="1">
    <citation type="journal article" date="2019" name="Int. J. Syst. Evol. Microbiol.">
        <title>The Global Catalogue of Microorganisms (GCM) 10K type strain sequencing project: providing services to taxonomists for standard genome sequencing and annotation.</title>
        <authorList>
            <consortium name="The Broad Institute Genomics Platform"/>
            <consortium name="The Broad Institute Genome Sequencing Center for Infectious Disease"/>
            <person name="Wu L."/>
            <person name="Ma J."/>
        </authorList>
    </citation>
    <scope>NUCLEOTIDE SEQUENCE [LARGE SCALE GENOMIC DNA]</scope>
    <source>
        <strain evidence="5">KCTC 32141</strain>
    </source>
</reference>
<proteinExistence type="predicted"/>
<dbReference type="RefSeq" id="WP_379897995.1">
    <property type="nucleotide sequence ID" value="NZ_JBHUOV010000001.1"/>
</dbReference>
<evidence type="ECO:0000313" key="5">
    <source>
        <dbReference type="Proteomes" id="UP001597533"/>
    </source>
</evidence>
<dbReference type="Pfam" id="PF00149">
    <property type="entry name" value="Metallophos"/>
    <property type="match status" value="1"/>
</dbReference>
<evidence type="ECO:0000256" key="2">
    <source>
        <dbReference type="ARBA" id="ARBA00022801"/>
    </source>
</evidence>
<keyword evidence="2" id="KW-0378">Hydrolase</keyword>
<sequence length="1230" mass="140898">MILALLLFNACATYKKQYNSESHLKTFPQDRDIVHSFYFIGDAGNSDFGKPSPALEAFEKELNNASKNSTAVFLGDNIYPKGLPKKEQEGRAFAENQLQIQTDVVKDFKGNTIFIPGNHDWYSDGLKGLKRQEKYIEDRLGKNTFLPENGCPIEKVNINEEIVLIIIDSQWYLENWDNHPTINDDCQIKTKANFFDEFEGQIKKAIGKTTIVAMHHPLFSNGPHGGQYSIKQQLFPLNNNIPLPIIGSLINVVRRTGGLSNADLQNKKYIELKKRIITLAQENRNVIFASGHEHSLQYLVEDNIPQIISGSGSKTSETRAVGTGQFSYGTQGYARLDVFKDGSSYVRYYSVNDNRVVFEIEVIPPQKKEATQNYSNEFPATKKASIYTEEETNKSALYKIIWGKRYRKYYNTDVEAPIVNLDTLFGGLTPVRKGGGHQSNSLRLKDKEGKEYVMRALRKNALRYIQSTAFKDQYIAGQFDDTFTENLILDVFTGSHPYAPFTIGKMADAIGVFHTNPVLYYVPKQNALSQFNDDFGDELYMIEERAASGHGDQASFGFSNKVISTNDMLEKLREDESYIVDEEAYIRARLFDMLIGDWDRHEDQWRWAEFNENGRTVYRPMPRDRDQAYSILADGVLLNLLTRIIPGLRLLHSYEEKLRSPKWFNVEPYPLDMALINRANKDLWDAQVKYIQTHITDEVIEDAFNFFPTEVYDETIHEIAEKLKGRRAKLQKTSDTYFKHLHKFAAIKGTDKDDWFDIKRLPNGETQVIAYRIIKGEKGKVFHNKTYNKKITKEIWIYGLDDEDTFHVFGDGNHKIKIRIIGGQNKDTYTIDNNENIVVYDFETKKSEFTTNIKNKRLKDDYETNIYDHKKLKNSQNQLIPSIGYNPDDGFKMGINNTYTTYSFERNPYTTQHVLGAAFYFATNGFDLNYKGEFANVLGEWNLGMKADYTSSNYSINFFGYGNSTLNPNKEDKNTFDRNYNRVKYSTIKVAPSLIWYGELGSRIEGSLIYESIEVEETQDRFINTFYVANGEENNNNFIGAEADYSFVNLDNKAFPTMGLQAHLTLGYKTNLKEAKSFGYIIPSLAFNYKLIPNGQLVLATKLKGHVNLGHDFEFYQAASLGASDGLRGYRNQRFAGQNAFYQNIDVRLNLRKVKTSLLPLNIGIYGGFDYGRVWIDDKFVMDPSFNKNEWNKSLGGGFFLNAADFMTANLSVFNSDDGIRLAFKMGFGF</sequence>
<keyword evidence="1" id="KW-0732">Signal</keyword>
<feature type="domain" description="Calcineurin-like phosphoesterase" evidence="3">
    <location>
        <begin position="37"/>
        <end position="231"/>
    </location>
</feature>
<dbReference type="EMBL" id="JBHUOV010000001">
    <property type="protein sequence ID" value="MFD2822900.1"/>
    <property type="molecule type" value="Genomic_DNA"/>
</dbReference>
<dbReference type="Proteomes" id="UP001597533">
    <property type="component" value="Unassembled WGS sequence"/>
</dbReference>
<name>A0ABW5WKT5_9FLAO</name>
<dbReference type="PANTHER" id="PTHR10161">
    <property type="entry name" value="TARTRATE-RESISTANT ACID PHOSPHATASE TYPE 5"/>
    <property type="match status" value="1"/>
</dbReference>
<dbReference type="InterPro" id="IPR029052">
    <property type="entry name" value="Metallo-depent_PP-like"/>
</dbReference>
<keyword evidence="5" id="KW-1185">Reference proteome</keyword>
<dbReference type="InterPro" id="IPR051558">
    <property type="entry name" value="Metallophosphoesterase_PAP"/>
</dbReference>
<protein>
    <submittedName>
        <fullName evidence="4">Metallophosphoesterase</fullName>
    </submittedName>
</protein>
<gene>
    <name evidence="4" type="ORF">ACFS5M_04415</name>
</gene>
<dbReference type="Gene3D" id="3.60.21.10">
    <property type="match status" value="1"/>
</dbReference>
<evidence type="ECO:0000313" key="4">
    <source>
        <dbReference type="EMBL" id="MFD2822900.1"/>
    </source>
</evidence>